<protein>
    <submittedName>
        <fullName evidence="3">(salmon louse) hypothetical protein</fullName>
    </submittedName>
</protein>
<reference evidence="3" key="1">
    <citation type="submission" date="2021-02" db="EMBL/GenBank/DDBJ databases">
        <authorList>
            <person name="Bekaert M."/>
        </authorList>
    </citation>
    <scope>NUCLEOTIDE SEQUENCE</scope>
    <source>
        <strain evidence="3">IoA-00</strain>
    </source>
</reference>
<proteinExistence type="predicted"/>
<sequence>MNTDCEMILNRGFGLHDSVLKSSAELKSFEDCSDLCRRDSSCIYFSYKYNEIKFRERNCELSVYDSLGSQDFVPNSNWNVYVQLPKCRNSTKENWKQSNSTDYLDNKEHICFELTKAGYRHGVSVSNNGIYLKSLSVKDIKECRSECQRSSSGNHICLSFSYHYEKKDETSKILTMPNCILSTGSAPNGHNSWKQEDNIVPDSSWDVYNRKIEDSQCIAPFKESRDSIDSKCIDVIKTNLKHSVHRIFLSLRRADLKSCLMACLSNSNCQSFSYIPLFQISPHYSNNCLLSGLEEITLDTSDVVHENRWQVMKPRFDGVFQKCFPEKKKERKFCYRKHSHSGPLQRVSKNLKTTSFKDCLNQCRRSDSCTTFDFESAGACTLSNFNPFQNDYRAHYTDRKGRHQDHRNVYVFETCSTPKCSRLFKKRHRLYSRRPIVYKVKTMNSDSLEYCESLCLNSNSDCKYFAFRSGLIGNNCEFLTVLREEESGGGILLYDQEWNVYKVKETKKDIEIDGAQECIEDDSSSSTFSQTLNHDQQQNNLTSDKKYPLSCFDPFIRVNMDLRPRVVTKTIFVRSKEECAIECLRLQNRCSAFSYRQEQKLPYKDCKLSDLFDRNPETDLKQNSYYEIWELSSRCSIAHNHNHQTQFQNNIEYQNHYLTSHHEHQKPFFRQSTVSDLPCDQYHNSNQFQNQDNYENQYQNDDSNNHPKTQGYYGSQYQNHDSKHHPQTQGYYGSQYQNHDSKHHPQTQGYYGSQYQNHDSKHHPQTQGYYGSQYQNHDSKHRPQTQGYYGSQYQNHDSNNHHQTQGYYPNQFQNHQSHNHQQNINPNSNVKYPFFSTYNVSSQGVIQHFQNNHTSNQKEDHVELWRPNAPGYNHNVFHSSSHQNSSHSNTNSNNNNNVDKDHYYYSKPNQGAFNHGSYLSTLHNQRNDSYYYANNQETQNYHGNHLNGQQAYNHQHSIQNPSFSSEEKHHRYEENEHQSSYSNHNIVWSVNGLICQETPQRDPVVGFWFCSTDLGGIDYVCRPDSDCSFQDGYSYPWCYVGNTKTQWRSCQKPRHFY</sequence>
<dbReference type="AlphaFoldDB" id="A0A7R8GYK1"/>
<accession>A0A7R8GYK1</accession>
<feature type="compositionally biased region" description="Polar residues" evidence="1">
    <location>
        <begin position="765"/>
        <end position="776"/>
    </location>
</feature>
<feature type="region of interest" description="Disordered" evidence="1">
    <location>
        <begin position="958"/>
        <end position="978"/>
    </location>
</feature>
<dbReference type="SUPFAM" id="SSF57414">
    <property type="entry name" value="Hairpin loop containing domain-like"/>
    <property type="match status" value="1"/>
</dbReference>
<feature type="compositionally biased region" description="Polar residues" evidence="1">
    <location>
        <begin position="784"/>
        <end position="808"/>
    </location>
</feature>
<evidence type="ECO:0000256" key="1">
    <source>
        <dbReference type="SAM" id="MobiDB-lite"/>
    </source>
</evidence>
<gene>
    <name evidence="3" type="ORF">LSAA_635</name>
</gene>
<dbReference type="PROSITE" id="PS50948">
    <property type="entry name" value="PAN"/>
    <property type="match status" value="6"/>
</dbReference>
<name>A0A7R8GYK1_LEPSM</name>
<dbReference type="SMART" id="SM00473">
    <property type="entry name" value="PAN_AP"/>
    <property type="match status" value="6"/>
</dbReference>
<organism evidence="3 4">
    <name type="scientific">Lepeophtheirus salmonis</name>
    <name type="common">Salmon louse</name>
    <name type="synonym">Caligus salmonis</name>
    <dbReference type="NCBI Taxonomy" id="72036"/>
    <lineage>
        <taxon>Eukaryota</taxon>
        <taxon>Metazoa</taxon>
        <taxon>Ecdysozoa</taxon>
        <taxon>Arthropoda</taxon>
        <taxon>Crustacea</taxon>
        <taxon>Multicrustacea</taxon>
        <taxon>Hexanauplia</taxon>
        <taxon>Copepoda</taxon>
        <taxon>Siphonostomatoida</taxon>
        <taxon>Caligidae</taxon>
        <taxon>Lepeophtheirus</taxon>
    </lineage>
</organism>
<feature type="compositionally biased region" description="Basic and acidic residues" evidence="1">
    <location>
        <begin position="965"/>
        <end position="977"/>
    </location>
</feature>
<evidence type="ECO:0000313" key="4">
    <source>
        <dbReference type="Proteomes" id="UP000675881"/>
    </source>
</evidence>
<feature type="compositionally biased region" description="Low complexity" evidence="1">
    <location>
        <begin position="873"/>
        <end position="897"/>
    </location>
</feature>
<feature type="compositionally biased region" description="Polar residues" evidence="1">
    <location>
        <begin position="727"/>
        <end position="738"/>
    </location>
</feature>
<keyword evidence="4" id="KW-1185">Reference proteome</keyword>
<feature type="region of interest" description="Disordered" evidence="1">
    <location>
        <begin position="866"/>
        <end position="909"/>
    </location>
</feature>
<evidence type="ECO:0000259" key="2">
    <source>
        <dbReference type="PROSITE" id="PS50948"/>
    </source>
</evidence>
<feature type="region of interest" description="Disordered" evidence="1">
    <location>
        <begin position="694"/>
        <end position="830"/>
    </location>
</feature>
<feature type="compositionally biased region" description="Polar residues" evidence="1">
    <location>
        <begin position="706"/>
        <end position="719"/>
    </location>
</feature>
<feature type="domain" description="Apple" evidence="2">
    <location>
        <begin position="111"/>
        <end position="212"/>
    </location>
</feature>
<dbReference type="InterPro" id="IPR003609">
    <property type="entry name" value="Pan_app"/>
</dbReference>
<feature type="domain" description="Apple" evidence="2">
    <location>
        <begin position="420"/>
        <end position="498"/>
    </location>
</feature>
<feature type="domain" description="Apple" evidence="2">
    <location>
        <begin position="551"/>
        <end position="633"/>
    </location>
</feature>
<feature type="compositionally biased region" description="Low complexity" evidence="1">
    <location>
        <begin position="809"/>
        <end position="829"/>
    </location>
</feature>
<dbReference type="Proteomes" id="UP000675881">
    <property type="component" value="Chromosome 1"/>
</dbReference>
<dbReference type="EMBL" id="HG994580">
    <property type="protein sequence ID" value="CAF2749191.1"/>
    <property type="molecule type" value="Genomic_DNA"/>
</dbReference>
<evidence type="ECO:0000313" key="3">
    <source>
        <dbReference type="EMBL" id="CAF2749191.1"/>
    </source>
</evidence>
<feature type="domain" description="Apple" evidence="2">
    <location>
        <begin position="334"/>
        <end position="401"/>
    </location>
</feature>
<feature type="compositionally biased region" description="Polar residues" evidence="1">
    <location>
        <begin position="746"/>
        <end position="757"/>
    </location>
</feature>
<dbReference type="Pfam" id="PF14295">
    <property type="entry name" value="PAN_4"/>
    <property type="match status" value="3"/>
</dbReference>
<dbReference type="OrthoDB" id="5418055at2759"/>
<feature type="domain" description="Apple" evidence="2">
    <location>
        <begin position="232"/>
        <end position="316"/>
    </location>
</feature>
<dbReference type="Pfam" id="PF00024">
    <property type="entry name" value="PAN_1"/>
    <property type="match status" value="3"/>
</dbReference>
<feature type="domain" description="Apple" evidence="2">
    <location>
        <begin position="5"/>
        <end position="87"/>
    </location>
</feature>